<dbReference type="Pfam" id="PF01796">
    <property type="entry name" value="OB_ChsH2_C"/>
    <property type="match status" value="1"/>
</dbReference>
<dbReference type="AlphaFoldDB" id="A0AAE2RDP8"/>
<dbReference type="InterPro" id="IPR002878">
    <property type="entry name" value="ChsH2_C"/>
</dbReference>
<dbReference type="PANTHER" id="PTHR34075">
    <property type="entry name" value="BLR3430 PROTEIN"/>
    <property type="match status" value="1"/>
</dbReference>
<name>A0AAE2RDP8_AGRVI</name>
<feature type="domain" description="ChsH2 rubredoxin-like zinc ribbon" evidence="2">
    <location>
        <begin position="25"/>
        <end position="61"/>
    </location>
</feature>
<dbReference type="InterPro" id="IPR012340">
    <property type="entry name" value="NA-bd_OB-fold"/>
</dbReference>
<dbReference type="Pfam" id="PF12172">
    <property type="entry name" value="zf-ChsH2"/>
    <property type="match status" value="1"/>
</dbReference>
<evidence type="ECO:0000259" key="1">
    <source>
        <dbReference type="Pfam" id="PF01796"/>
    </source>
</evidence>
<keyword evidence="3" id="KW-0614">Plasmid</keyword>
<dbReference type="InterPro" id="IPR052513">
    <property type="entry name" value="Thioester_dehydratase-like"/>
</dbReference>
<dbReference type="Proteomes" id="UP000655037">
    <property type="component" value="Unassembled WGS sequence"/>
</dbReference>
<dbReference type="PANTHER" id="PTHR34075:SF5">
    <property type="entry name" value="BLR3430 PROTEIN"/>
    <property type="match status" value="1"/>
</dbReference>
<evidence type="ECO:0000313" key="3">
    <source>
        <dbReference type="EMBL" id="MBF2714577.1"/>
    </source>
</evidence>
<dbReference type="RefSeq" id="WP_156534741.1">
    <property type="nucleotide sequence ID" value="NZ_JACXXJ020000004.1"/>
</dbReference>
<accession>A0AAE2RDP8</accession>
<protein>
    <submittedName>
        <fullName evidence="3">OB-fold domain-containing protein</fullName>
    </submittedName>
</protein>
<dbReference type="SUPFAM" id="SSF50249">
    <property type="entry name" value="Nucleic acid-binding proteins"/>
    <property type="match status" value="1"/>
</dbReference>
<comment type="caution">
    <text evidence="3">The sequence shown here is derived from an EMBL/GenBank/DDBJ whole genome shotgun (WGS) entry which is preliminary data.</text>
</comment>
<evidence type="ECO:0000259" key="2">
    <source>
        <dbReference type="Pfam" id="PF12172"/>
    </source>
</evidence>
<geneLocation type="plasmid" evidence="3">
    <name>unnamed3</name>
</geneLocation>
<dbReference type="Gene3D" id="6.10.30.10">
    <property type="match status" value="1"/>
</dbReference>
<dbReference type="InterPro" id="IPR022002">
    <property type="entry name" value="ChsH2_Znr"/>
</dbReference>
<proteinExistence type="predicted"/>
<feature type="domain" description="ChsH2 C-terminal OB-fold" evidence="1">
    <location>
        <begin position="62"/>
        <end position="126"/>
    </location>
</feature>
<evidence type="ECO:0000313" key="4">
    <source>
        <dbReference type="Proteomes" id="UP000655037"/>
    </source>
</evidence>
<dbReference type="EMBL" id="JACXXJ020000004">
    <property type="protein sequence ID" value="MBF2714577.1"/>
    <property type="molecule type" value="Genomic_DNA"/>
</dbReference>
<organism evidence="3 4">
    <name type="scientific">Agrobacterium vitis</name>
    <name type="common">Rhizobium vitis</name>
    <dbReference type="NCBI Taxonomy" id="373"/>
    <lineage>
        <taxon>Bacteria</taxon>
        <taxon>Pseudomonadati</taxon>
        <taxon>Pseudomonadota</taxon>
        <taxon>Alphaproteobacteria</taxon>
        <taxon>Hyphomicrobiales</taxon>
        <taxon>Rhizobiaceae</taxon>
        <taxon>Rhizobium/Agrobacterium group</taxon>
        <taxon>Agrobacterium</taxon>
    </lineage>
</organism>
<reference evidence="3" key="1">
    <citation type="submission" date="2020-11" db="EMBL/GenBank/DDBJ databases">
        <title>Agrobacterium vitis strain K377 genome.</title>
        <authorList>
            <person name="Xi H."/>
        </authorList>
    </citation>
    <scope>NUCLEOTIDE SEQUENCE</scope>
    <source>
        <strain evidence="3">K377</strain>
        <plasmid evidence="3">unnamed3</plasmid>
    </source>
</reference>
<sequence>MEDRQEAQALPIPVPVVFPETEPFWTNARKGKLLLPFCTHCAKPVWYPKAFCTACGSFELDWREASGLGEIYSFTDVMKGEGAYRETPGYILALIDLDEGVRMLSNLVDYSRETLRIGQRVKVVFHNSSDATALPRFTPA</sequence>
<gene>
    <name evidence="3" type="ORF">IEI95_010145</name>
</gene>